<name>A0A2X4VVS8_LEDLE</name>
<dbReference type="STRING" id="1348624.GCA_001591545_00452"/>
<dbReference type="RefSeq" id="WP_066136863.1">
    <property type="nucleotide sequence ID" value="NZ_CBCSGM010000001.1"/>
</dbReference>
<feature type="transmembrane region" description="Helical" evidence="1">
    <location>
        <begin position="27"/>
        <end position="49"/>
    </location>
</feature>
<dbReference type="AlphaFoldDB" id="A0A2X4VVS8"/>
<sequence length="101" mass="12074">MNWGMFITLALVLAWIRWDKNQWNLGAYVRDILLLFVYVYLYTIIVMYLTNKFHLSISKYIRDILPMWFSGITFLLIICGFSIKGWRKIKREKDTLDSAGK</sequence>
<evidence type="ECO:0000313" key="2">
    <source>
        <dbReference type="EMBL" id="SQI54921.1"/>
    </source>
</evidence>
<keyword evidence="1" id="KW-0472">Membrane</keyword>
<evidence type="ECO:0000256" key="1">
    <source>
        <dbReference type="SAM" id="Phobius"/>
    </source>
</evidence>
<organism evidence="2 3">
    <name type="scientific">Lederbergia lenta</name>
    <name type="common">Bacillus lentus</name>
    <dbReference type="NCBI Taxonomy" id="1467"/>
    <lineage>
        <taxon>Bacteria</taxon>
        <taxon>Bacillati</taxon>
        <taxon>Bacillota</taxon>
        <taxon>Bacilli</taxon>
        <taxon>Bacillales</taxon>
        <taxon>Bacillaceae</taxon>
        <taxon>Lederbergia</taxon>
    </lineage>
</organism>
<feature type="transmembrane region" description="Helical" evidence="1">
    <location>
        <begin position="64"/>
        <end position="83"/>
    </location>
</feature>
<dbReference type="EMBL" id="LS483476">
    <property type="protein sequence ID" value="SQI54921.1"/>
    <property type="molecule type" value="Genomic_DNA"/>
</dbReference>
<keyword evidence="3" id="KW-1185">Reference proteome</keyword>
<keyword evidence="1" id="KW-1133">Transmembrane helix</keyword>
<dbReference type="Proteomes" id="UP000249134">
    <property type="component" value="Chromosome 1"/>
</dbReference>
<dbReference type="KEGG" id="blen:NCTC4824_01360"/>
<proteinExistence type="predicted"/>
<evidence type="ECO:0000313" key="3">
    <source>
        <dbReference type="Proteomes" id="UP000249134"/>
    </source>
</evidence>
<protein>
    <submittedName>
        <fullName evidence="2">Uncharacterized protein</fullName>
    </submittedName>
</protein>
<gene>
    <name evidence="2" type="ORF">NCTC4824_01360</name>
</gene>
<accession>A0A2X4VVS8</accession>
<keyword evidence="1" id="KW-0812">Transmembrane</keyword>
<reference evidence="2 3" key="1">
    <citation type="submission" date="2018-06" db="EMBL/GenBank/DDBJ databases">
        <authorList>
            <consortium name="Pathogen Informatics"/>
            <person name="Doyle S."/>
        </authorList>
    </citation>
    <scope>NUCLEOTIDE SEQUENCE [LARGE SCALE GENOMIC DNA]</scope>
    <source>
        <strain evidence="2 3">NCTC4824</strain>
    </source>
</reference>